<evidence type="ECO:0000256" key="5">
    <source>
        <dbReference type="ARBA" id="ARBA00022618"/>
    </source>
</evidence>
<sequence>MARLRRRNKRRPMAEINVVPYIDVMLVLLVIFMVTAPMLTQGVDVELPSANAAPIQNDDQDVLIASIDAKGQYYLDVGGKQEPIALSQIQDRVRKVLNQSPGMSVLVRSDKSVSYGDVIGLMVTLQAAGVPNVGLVTEPDSNR</sequence>
<dbReference type="EMBL" id="RIZG01000006">
    <property type="protein sequence ID" value="RNF50015.1"/>
    <property type="molecule type" value="Genomic_DNA"/>
</dbReference>
<comment type="subunit">
    <text evidence="10">The Tol-Pal system is composed of five core proteins: the inner membrane proteins TolA, TolQ and TolR, the periplasmic protein TolB and the outer membrane protein Pal. They form a network linking the inner and outer membranes and the peptidoglycan layer.</text>
</comment>
<comment type="subcellular location">
    <subcellularLocation>
        <location evidence="10">Cell inner membrane</location>
        <topology evidence="10">Single-pass membrane protein</topology>
    </subcellularLocation>
    <subcellularLocation>
        <location evidence="1">Cell membrane</location>
        <topology evidence="1">Single-pass membrane protein</topology>
    </subcellularLocation>
</comment>
<gene>
    <name evidence="10 11" type="primary">tolR</name>
    <name evidence="11" type="ORF">EBI00_11085</name>
</gene>
<evidence type="ECO:0000256" key="2">
    <source>
        <dbReference type="ARBA" id="ARBA00005811"/>
    </source>
</evidence>
<evidence type="ECO:0000256" key="8">
    <source>
        <dbReference type="ARBA" id="ARBA00023136"/>
    </source>
</evidence>
<comment type="function">
    <text evidence="10">Part of the Tol-Pal system, which plays a role in outer membrane invagination during cell division and is important for maintaining outer membrane integrity.</text>
</comment>
<dbReference type="Gene3D" id="3.30.420.270">
    <property type="match status" value="1"/>
</dbReference>
<accession>A0A3M8Q1M2</accession>
<dbReference type="OrthoDB" id="9798629at2"/>
<evidence type="ECO:0000256" key="1">
    <source>
        <dbReference type="ARBA" id="ARBA00004162"/>
    </source>
</evidence>
<keyword evidence="5 10" id="KW-0132">Cell division</keyword>
<dbReference type="GO" id="GO:0022857">
    <property type="term" value="F:transmembrane transporter activity"/>
    <property type="evidence" value="ECO:0007669"/>
    <property type="project" value="InterPro"/>
</dbReference>
<keyword evidence="7 10" id="KW-1133">Transmembrane helix</keyword>
<proteinExistence type="inferred from homology"/>
<dbReference type="GO" id="GO:0051301">
    <property type="term" value="P:cell division"/>
    <property type="evidence" value="ECO:0007669"/>
    <property type="project" value="UniProtKB-UniRule"/>
</dbReference>
<dbReference type="GO" id="GO:0005886">
    <property type="term" value="C:plasma membrane"/>
    <property type="evidence" value="ECO:0007669"/>
    <property type="project" value="UniProtKB-SubCell"/>
</dbReference>
<dbReference type="AlphaFoldDB" id="A0A3M8Q1M2"/>
<dbReference type="Proteomes" id="UP000280507">
    <property type="component" value="Unassembled WGS sequence"/>
</dbReference>
<evidence type="ECO:0000256" key="3">
    <source>
        <dbReference type="ARBA" id="ARBA00022475"/>
    </source>
</evidence>
<keyword evidence="3 10" id="KW-1003">Cell membrane</keyword>
<protein>
    <recommendedName>
        <fullName evidence="10">Tol-Pal system protein TolR</fullName>
    </recommendedName>
</protein>
<evidence type="ECO:0000256" key="6">
    <source>
        <dbReference type="ARBA" id="ARBA00022692"/>
    </source>
</evidence>
<reference evidence="11 12" key="1">
    <citation type="journal article" date="2012" name="Int. J. Syst. Evol. Microbiol.">
        <title>Marinomonas hwangdonensis sp. nov., isolated from seawater.</title>
        <authorList>
            <person name="Jung Y.T."/>
            <person name="Oh T.K."/>
            <person name="Yoon J.H."/>
        </authorList>
    </citation>
    <scope>NUCLEOTIDE SEQUENCE [LARGE SCALE GENOMIC DNA]</scope>
    <source>
        <strain evidence="11 12">HDW-15</strain>
    </source>
</reference>
<evidence type="ECO:0000256" key="9">
    <source>
        <dbReference type="ARBA" id="ARBA00023306"/>
    </source>
</evidence>
<dbReference type="Pfam" id="PF02472">
    <property type="entry name" value="ExbD"/>
    <property type="match status" value="1"/>
</dbReference>
<evidence type="ECO:0000313" key="12">
    <source>
        <dbReference type="Proteomes" id="UP000280507"/>
    </source>
</evidence>
<dbReference type="InterPro" id="IPR003400">
    <property type="entry name" value="ExbD"/>
</dbReference>
<keyword evidence="4 10" id="KW-0997">Cell inner membrane</keyword>
<keyword evidence="8 10" id="KW-0472">Membrane</keyword>
<dbReference type="RefSeq" id="WP_123095998.1">
    <property type="nucleotide sequence ID" value="NZ_RIZG01000006.1"/>
</dbReference>
<evidence type="ECO:0000313" key="11">
    <source>
        <dbReference type="EMBL" id="RNF50015.1"/>
    </source>
</evidence>
<evidence type="ECO:0000256" key="10">
    <source>
        <dbReference type="HAMAP-Rule" id="MF_02203"/>
    </source>
</evidence>
<comment type="similarity">
    <text evidence="2 10">Belongs to the ExbD/TolR family.</text>
</comment>
<keyword evidence="12" id="KW-1185">Reference proteome</keyword>
<dbReference type="HAMAP" id="MF_02203">
    <property type="entry name" value="TolR"/>
    <property type="match status" value="1"/>
</dbReference>
<dbReference type="PANTHER" id="PTHR30558">
    <property type="entry name" value="EXBD MEMBRANE COMPONENT OF PMF-DRIVEN MACROMOLECULE IMPORT SYSTEM"/>
    <property type="match status" value="1"/>
</dbReference>
<keyword evidence="9 10" id="KW-0131">Cell cycle</keyword>
<evidence type="ECO:0000256" key="4">
    <source>
        <dbReference type="ARBA" id="ARBA00022519"/>
    </source>
</evidence>
<dbReference type="NCBIfam" id="TIGR02801">
    <property type="entry name" value="tolR"/>
    <property type="match status" value="1"/>
</dbReference>
<organism evidence="11 12">
    <name type="scientific">Marinomonas hwangdonensis</name>
    <dbReference type="NCBI Taxonomy" id="1053647"/>
    <lineage>
        <taxon>Bacteria</taxon>
        <taxon>Pseudomonadati</taxon>
        <taxon>Pseudomonadota</taxon>
        <taxon>Gammaproteobacteria</taxon>
        <taxon>Oceanospirillales</taxon>
        <taxon>Oceanospirillaceae</taxon>
        <taxon>Marinomonas</taxon>
    </lineage>
</organism>
<feature type="transmembrane region" description="Helical" evidence="10">
    <location>
        <begin position="21"/>
        <end position="39"/>
    </location>
</feature>
<name>A0A3M8Q1M2_9GAMM</name>
<dbReference type="PANTHER" id="PTHR30558:SF7">
    <property type="entry name" value="TOL-PAL SYSTEM PROTEIN TOLR"/>
    <property type="match status" value="1"/>
</dbReference>
<dbReference type="InterPro" id="IPR014168">
    <property type="entry name" value="Tol-Pal_TolR"/>
</dbReference>
<comment type="caution">
    <text evidence="11">The sequence shown here is derived from an EMBL/GenBank/DDBJ whole genome shotgun (WGS) entry which is preliminary data.</text>
</comment>
<keyword evidence="6 10" id="KW-0812">Transmembrane</keyword>
<evidence type="ECO:0000256" key="7">
    <source>
        <dbReference type="ARBA" id="ARBA00022989"/>
    </source>
</evidence>
<dbReference type="GO" id="GO:0015031">
    <property type="term" value="P:protein transport"/>
    <property type="evidence" value="ECO:0007669"/>
    <property type="project" value="InterPro"/>
</dbReference>